<feature type="domain" description="SRP54-type proteins GTP-binding" evidence="3">
    <location>
        <begin position="391"/>
        <end position="404"/>
    </location>
</feature>
<dbReference type="EMBL" id="MLYV02000029">
    <property type="protein sequence ID" value="PSS37847.1"/>
    <property type="molecule type" value="Genomic_DNA"/>
</dbReference>
<keyword evidence="5" id="KW-1185">Reference proteome</keyword>
<accession>A0A2R6S6D4</accession>
<keyword evidence="2" id="KW-0342">GTP-binding</keyword>
<dbReference type="OrthoDB" id="2755150at2759"/>
<sequence length="484" mass="55067">MAQHGPLNSGLRNENVRTYILSILQHAVQLHRLSIDTINEERAGPLDPRLIEAFSSLTSIKDLSILSCNTKDTAKLLKSLQSTSLTKVHICFKREHRLNHDGPWTDEEDPSIFQALATLTGLKDLTIGTYASSFIPVLRSLQSPVVKMHLTFERVPNQVAPMSIIQNFNSSLEQLSLVWYSEHLAPHHGAQFLRMTELDITCRGPFLTIDTLIYSFPNLRVLHAGPCGLWPLAWERAAGEAQRQTNLASQSRRHWESLDHLEGRLEYLYPLGISCKVEHLRLILPELPNVLPDMHNDFMGNDLAAILSTTRPKRLSVSIRCRWFEIQSYDMALYRAREYLTHLSVVVEIDGDAPTDSDAQEEIIGHVLFLLSSLSRLSHLTLNLIWRAADPLDFLGIGEPFQNFRKMNPEELAAEISGVAPAINHIVLTISGQIKYVYMYEVVKNDEGERTLVELLGEAAWKVQRDGFTHWCWKVQRDSFTHLW</sequence>
<evidence type="ECO:0000256" key="2">
    <source>
        <dbReference type="ARBA" id="ARBA00023134"/>
    </source>
</evidence>
<gene>
    <name evidence="4" type="ORF">PHLCEN_2v315</name>
</gene>
<dbReference type="GO" id="GO:0005525">
    <property type="term" value="F:GTP binding"/>
    <property type="evidence" value="ECO:0007669"/>
    <property type="project" value="UniProtKB-KW"/>
</dbReference>
<dbReference type="PROSITE" id="PS00300">
    <property type="entry name" value="SRP54"/>
    <property type="match status" value="1"/>
</dbReference>
<evidence type="ECO:0000256" key="1">
    <source>
        <dbReference type="ARBA" id="ARBA00022741"/>
    </source>
</evidence>
<keyword evidence="1" id="KW-0547">Nucleotide-binding</keyword>
<dbReference type="InterPro" id="IPR000897">
    <property type="entry name" value="SRP54_GTPase_dom"/>
</dbReference>
<dbReference type="GO" id="GO:0006614">
    <property type="term" value="P:SRP-dependent cotranslational protein targeting to membrane"/>
    <property type="evidence" value="ECO:0007669"/>
    <property type="project" value="InterPro"/>
</dbReference>
<protein>
    <recommendedName>
        <fullName evidence="3">SRP54-type proteins GTP-binding domain-containing protein</fullName>
    </recommendedName>
</protein>
<name>A0A2R6S6D4_9APHY</name>
<evidence type="ECO:0000313" key="4">
    <source>
        <dbReference type="EMBL" id="PSS37847.1"/>
    </source>
</evidence>
<organism evidence="4 5">
    <name type="scientific">Hermanssonia centrifuga</name>
    <dbReference type="NCBI Taxonomy" id="98765"/>
    <lineage>
        <taxon>Eukaryota</taxon>
        <taxon>Fungi</taxon>
        <taxon>Dikarya</taxon>
        <taxon>Basidiomycota</taxon>
        <taxon>Agaricomycotina</taxon>
        <taxon>Agaricomycetes</taxon>
        <taxon>Polyporales</taxon>
        <taxon>Meruliaceae</taxon>
        <taxon>Hermanssonia</taxon>
    </lineage>
</organism>
<evidence type="ECO:0000313" key="5">
    <source>
        <dbReference type="Proteomes" id="UP000186601"/>
    </source>
</evidence>
<dbReference type="AlphaFoldDB" id="A0A2R6S6D4"/>
<evidence type="ECO:0000259" key="3">
    <source>
        <dbReference type="PROSITE" id="PS00300"/>
    </source>
</evidence>
<dbReference type="InterPro" id="IPR032675">
    <property type="entry name" value="LRR_dom_sf"/>
</dbReference>
<comment type="caution">
    <text evidence="4">The sequence shown here is derived from an EMBL/GenBank/DDBJ whole genome shotgun (WGS) entry which is preliminary data.</text>
</comment>
<dbReference type="Proteomes" id="UP000186601">
    <property type="component" value="Unassembled WGS sequence"/>
</dbReference>
<proteinExistence type="predicted"/>
<reference evidence="4 5" key="1">
    <citation type="submission" date="2018-02" db="EMBL/GenBank/DDBJ databases">
        <title>Genome sequence of the basidiomycete white-rot fungus Phlebia centrifuga.</title>
        <authorList>
            <person name="Granchi Z."/>
            <person name="Peng M."/>
            <person name="de Vries R.P."/>
            <person name="Hilden K."/>
            <person name="Makela M.R."/>
            <person name="Grigoriev I."/>
            <person name="Riley R."/>
        </authorList>
    </citation>
    <scope>NUCLEOTIDE SEQUENCE [LARGE SCALE GENOMIC DNA]</scope>
    <source>
        <strain evidence="4 5">FBCC195</strain>
    </source>
</reference>
<dbReference type="Gene3D" id="3.80.10.10">
    <property type="entry name" value="Ribonuclease Inhibitor"/>
    <property type="match status" value="1"/>
</dbReference>